<dbReference type="Proteomes" id="UP001500740">
    <property type="component" value="Unassembled WGS sequence"/>
</dbReference>
<proteinExistence type="predicted"/>
<reference evidence="2" key="1">
    <citation type="journal article" date="2019" name="Int. J. Syst. Evol. Microbiol.">
        <title>The Global Catalogue of Microorganisms (GCM) 10K type strain sequencing project: providing services to taxonomists for standard genome sequencing and annotation.</title>
        <authorList>
            <consortium name="The Broad Institute Genomics Platform"/>
            <consortium name="The Broad Institute Genome Sequencing Center for Infectious Disease"/>
            <person name="Wu L."/>
            <person name="Ma J."/>
        </authorList>
    </citation>
    <scope>NUCLEOTIDE SEQUENCE [LARGE SCALE GENOMIC DNA]</scope>
    <source>
        <strain evidence="2">JCM 14193</strain>
    </source>
</reference>
<evidence type="ECO:0000313" key="1">
    <source>
        <dbReference type="EMBL" id="GAA0461130.1"/>
    </source>
</evidence>
<protein>
    <recommendedName>
        <fullName evidence="3">Flagellar hook-length control protein-like C-terminal domain-containing protein</fullName>
    </recommendedName>
</protein>
<gene>
    <name evidence="1" type="ORF">GCM10008935_15680</name>
</gene>
<organism evidence="1 2">
    <name type="scientific">Alkalibacillus silvisoli</name>
    <dbReference type="NCBI Taxonomy" id="392823"/>
    <lineage>
        <taxon>Bacteria</taxon>
        <taxon>Bacillati</taxon>
        <taxon>Bacillota</taxon>
        <taxon>Bacilli</taxon>
        <taxon>Bacillales</taxon>
        <taxon>Bacillaceae</taxon>
        <taxon>Alkalibacillus</taxon>
    </lineage>
</organism>
<evidence type="ECO:0008006" key="3">
    <source>
        <dbReference type="Google" id="ProtNLM"/>
    </source>
</evidence>
<comment type="caution">
    <text evidence="1">The sequence shown here is derived from an EMBL/GenBank/DDBJ whole genome shotgun (WGS) entry which is preliminary data.</text>
</comment>
<dbReference type="RefSeq" id="WP_343782910.1">
    <property type="nucleotide sequence ID" value="NZ_BAAACZ010000011.1"/>
</dbReference>
<name>A0ABP3JQC4_9BACI</name>
<accession>A0ABP3JQC4</accession>
<dbReference type="EMBL" id="BAAACZ010000011">
    <property type="protein sequence ID" value="GAA0461130.1"/>
    <property type="molecule type" value="Genomic_DNA"/>
</dbReference>
<sequence>MTELNKVFQSIRVRESNFSNLSLRDGQVVSGRIMKFFPDQKAMVRIGQQQVVAQLSANLQANQNYLMQVNQTSPYIHLQIVSDEVVRTPQDAARALLEATGQQANNQQQLMLALLIRDQLPVTQQNIANLLQLAQLGSTNSDAVLREMVSRNFPLNEQTFRAVDQRINQPISFNQTVSQIQSQLAQSPTLTNEQVQLSLYLNAISGRGQSNQQMMAHLTHQILTEIGRGSETTFKLLQKAGVVSFQVSYSQWANTWSSWAKTNQVSFQLGTNGLQTQNLNLPFNLTSDGLQAGLGNLANNQLAGGERSQKLLSRFMNQLSSLQGGKADRVNFLSNFTQLPIFNHVQNSLPPSHQQMMLQVAQMLQQNQVGALQQLLSSEQGEQLIRSLTQTLSTQVDQQQFRALNIWQSLFNQPQTQSNMAQVMQQLQSFMNLTQHEVMVRSQDYPTMQSLLSTTSSQIANPEVFQQMNQMLQGIHLSLQDSSREWMQFSAHLPKEMFGLNEDLWMDFEGQKQSDGSIHPKNCRVMFYLNLPNLHEAIIDMHIKYGDVSLSIFHEKPEVLSPLVSRMESMLKVNLDKKGYDLKAVDVKPLKEEHHQVTQTNQTDYAEASYKGVDFRI</sequence>
<keyword evidence="2" id="KW-1185">Reference proteome</keyword>
<evidence type="ECO:0000313" key="2">
    <source>
        <dbReference type="Proteomes" id="UP001500740"/>
    </source>
</evidence>